<evidence type="ECO:0000313" key="17">
    <source>
        <dbReference type="Proteomes" id="UP000198518"/>
    </source>
</evidence>
<dbReference type="InterPro" id="IPR050980">
    <property type="entry name" value="2C_sensor_his_kinase"/>
</dbReference>
<dbReference type="SUPFAM" id="SSF55874">
    <property type="entry name" value="ATPase domain of HSP90 chaperone/DNA topoisomerase II/histidine kinase"/>
    <property type="match status" value="1"/>
</dbReference>
<feature type="domain" description="HAMP" evidence="15">
    <location>
        <begin position="270"/>
        <end position="322"/>
    </location>
</feature>
<dbReference type="PROSITE" id="PS50109">
    <property type="entry name" value="HIS_KIN"/>
    <property type="match status" value="1"/>
</dbReference>
<evidence type="ECO:0000313" key="16">
    <source>
        <dbReference type="EMBL" id="SEV90104.1"/>
    </source>
</evidence>
<gene>
    <name evidence="16" type="ORF">SAMN04487945_0240</name>
</gene>
<evidence type="ECO:0000256" key="3">
    <source>
        <dbReference type="ARBA" id="ARBA00012438"/>
    </source>
</evidence>
<dbReference type="InterPro" id="IPR003594">
    <property type="entry name" value="HATPase_dom"/>
</dbReference>
<dbReference type="InterPro" id="IPR033479">
    <property type="entry name" value="dCache_1"/>
</dbReference>
<keyword evidence="7" id="KW-0812">Transmembrane</keyword>
<dbReference type="InterPro" id="IPR004358">
    <property type="entry name" value="Sig_transdc_His_kin-like_C"/>
</dbReference>
<evidence type="ECO:0000256" key="10">
    <source>
        <dbReference type="ARBA" id="ARBA00022840"/>
    </source>
</evidence>
<dbReference type="SMART" id="SM00304">
    <property type="entry name" value="HAMP"/>
    <property type="match status" value="1"/>
</dbReference>
<evidence type="ECO:0000256" key="7">
    <source>
        <dbReference type="ARBA" id="ARBA00022692"/>
    </source>
</evidence>
<dbReference type="PANTHER" id="PTHR44936">
    <property type="entry name" value="SENSOR PROTEIN CREC"/>
    <property type="match status" value="1"/>
</dbReference>
<dbReference type="Gene3D" id="3.30.565.10">
    <property type="entry name" value="Histidine kinase-like ATPase, C-terminal domain"/>
    <property type="match status" value="1"/>
</dbReference>
<evidence type="ECO:0000256" key="11">
    <source>
        <dbReference type="ARBA" id="ARBA00022989"/>
    </source>
</evidence>
<feature type="domain" description="Histidine kinase" evidence="14">
    <location>
        <begin position="337"/>
        <end position="542"/>
    </location>
</feature>
<evidence type="ECO:0000256" key="12">
    <source>
        <dbReference type="ARBA" id="ARBA00023136"/>
    </source>
</evidence>
<name>A0A1I0MNQ5_9EURY</name>
<dbReference type="GO" id="GO:0004673">
    <property type="term" value="F:protein histidine kinase activity"/>
    <property type="evidence" value="ECO:0007669"/>
    <property type="project" value="UniProtKB-EC"/>
</dbReference>
<reference evidence="16 17" key="1">
    <citation type="submission" date="2016-10" db="EMBL/GenBank/DDBJ databases">
        <authorList>
            <person name="de Groot N.N."/>
        </authorList>
    </citation>
    <scope>NUCLEOTIDE SEQUENCE [LARGE SCALE GENOMIC DNA]</scope>
    <source>
        <strain evidence="16 17">CGMCC 1.5337</strain>
    </source>
</reference>
<evidence type="ECO:0000256" key="9">
    <source>
        <dbReference type="ARBA" id="ARBA00022777"/>
    </source>
</evidence>
<comment type="subcellular location">
    <subcellularLocation>
        <location evidence="2">Cell membrane</location>
        <topology evidence="2">Multi-pass membrane protein</topology>
    </subcellularLocation>
</comment>
<dbReference type="EMBL" id="FOJA01000001">
    <property type="protein sequence ID" value="SEV90104.1"/>
    <property type="molecule type" value="Genomic_DNA"/>
</dbReference>
<keyword evidence="10" id="KW-0067">ATP-binding</keyword>
<accession>A0A1I0MNQ5</accession>
<dbReference type="Pfam" id="PF02743">
    <property type="entry name" value="dCache_1"/>
    <property type="match status" value="1"/>
</dbReference>
<evidence type="ECO:0000256" key="4">
    <source>
        <dbReference type="ARBA" id="ARBA00022475"/>
    </source>
</evidence>
<proteinExistence type="predicted"/>
<evidence type="ECO:0000256" key="8">
    <source>
        <dbReference type="ARBA" id="ARBA00022741"/>
    </source>
</evidence>
<dbReference type="GO" id="GO:0005886">
    <property type="term" value="C:plasma membrane"/>
    <property type="evidence" value="ECO:0007669"/>
    <property type="project" value="UniProtKB-SubCell"/>
</dbReference>
<keyword evidence="8" id="KW-0547">Nucleotide-binding</keyword>
<keyword evidence="13" id="KW-0807">Transducer</keyword>
<dbReference type="PANTHER" id="PTHR44936:SF10">
    <property type="entry name" value="SENSOR PROTEIN RSTB"/>
    <property type="match status" value="1"/>
</dbReference>
<dbReference type="SMART" id="SM00387">
    <property type="entry name" value="HATPase_c"/>
    <property type="match status" value="1"/>
</dbReference>
<dbReference type="Gene3D" id="1.10.287.130">
    <property type="match status" value="1"/>
</dbReference>
<dbReference type="GO" id="GO:0005524">
    <property type="term" value="F:ATP binding"/>
    <property type="evidence" value="ECO:0007669"/>
    <property type="project" value="UniProtKB-KW"/>
</dbReference>
<evidence type="ECO:0000256" key="13">
    <source>
        <dbReference type="ARBA" id="ARBA00023224"/>
    </source>
</evidence>
<dbReference type="InterPro" id="IPR005467">
    <property type="entry name" value="His_kinase_dom"/>
</dbReference>
<dbReference type="EC" id="2.7.13.3" evidence="3"/>
<dbReference type="Proteomes" id="UP000198518">
    <property type="component" value="Unassembled WGS sequence"/>
</dbReference>
<sequence>MRSRRIFVVLLVTSAVVLSGATWAGFQAYQDAVMDEHHADVERSGDLVRVGLDARLAAQRQTVELWSGVPAVADHGTDGQRAALDRLVGDTLFSGASVVAANGTMTALVSDLSPADRDAVVGTNFGDRTYVQRAMAGETYVSDPVAAQTGNTVVTVSAPVRHDGEVVATLNAALHLSETEFFDAATGSLDAETGVTVTASDGTVIYERAPSPNTSLTTARVSLSEVPWRVTVSESRASVQPAIRRLSLLQAGSVAAVLAVVAGFGWWNYRRNVSQFEALRDGFEALQNGEYGTHIDVGGPDEWERIGRGFDEMSDTVRRSVDESRERARQLQVLDRVLRHTLRNELNVVRGRAELLADADDPGVAGHAAHIVERCDDLLETAEKERVINQVLDTDTSAGPVDIPHAVERAVETARDDYPDAAIALDAPDHARAVTVPQFGVAVRELVENGIRHADRGPAQVAVDVTADEDVVRVRVTDHGPGIPEMERRVLSGEDAIDELHHSQGLGLWLVHWTVAHSGGDLSFADNDPRGSVVTITLPVPPEGP</sequence>
<evidence type="ECO:0000256" key="1">
    <source>
        <dbReference type="ARBA" id="ARBA00000085"/>
    </source>
</evidence>
<comment type="catalytic activity">
    <reaction evidence="1">
        <text>ATP + protein L-histidine = ADP + protein N-phospho-L-histidine.</text>
        <dbReference type="EC" id="2.7.13.3"/>
    </reaction>
</comment>
<dbReference type="Pfam" id="PF02518">
    <property type="entry name" value="HATPase_c"/>
    <property type="match status" value="1"/>
</dbReference>
<keyword evidence="17" id="KW-1185">Reference proteome</keyword>
<evidence type="ECO:0000259" key="14">
    <source>
        <dbReference type="PROSITE" id="PS50109"/>
    </source>
</evidence>
<evidence type="ECO:0000259" key="15">
    <source>
        <dbReference type="PROSITE" id="PS50885"/>
    </source>
</evidence>
<dbReference type="AlphaFoldDB" id="A0A1I0MNQ5"/>
<keyword evidence="9 16" id="KW-0418">Kinase</keyword>
<keyword evidence="4" id="KW-1003">Cell membrane</keyword>
<keyword evidence="12" id="KW-0472">Membrane</keyword>
<dbReference type="GO" id="GO:0007165">
    <property type="term" value="P:signal transduction"/>
    <property type="evidence" value="ECO:0007669"/>
    <property type="project" value="UniProtKB-KW"/>
</dbReference>
<evidence type="ECO:0000256" key="6">
    <source>
        <dbReference type="ARBA" id="ARBA00022679"/>
    </source>
</evidence>
<dbReference type="InterPro" id="IPR036890">
    <property type="entry name" value="HATPase_C_sf"/>
</dbReference>
<dbReference type="CDD" id="cd06225">
    <property type="entry name" value="HAMP"/>
    <property type="match status" value="1"/>
</dbReference>
<dbReference type="STRING" id="355548.SAMN04487945_0240"/>
<keyword evidence="6" id="KW-0808">Transferase</keyword>
<dbReference type="PROSITE" id="PS50885">
    <property type="entry name" value="HAMP"/>
    <property type="match status" value="1"/>
</dbReference>
<evidence type="ECO:0000256" key="2">
    <source>
        <dbReference type="ARBA" id="ARBA00004651"/>
    </source>
</evidence>
<keyword evidence="5" id="KW-0597">Phosphoprotein</keyword>
<dbReference type="Gene3D" id="3.30.450.20">
    <property type="entry name" value="PAS domain"/>
    <property type="match status" value="1"/>
</dbReference>
<dbReference type="PRINTS" id="PR00344">
    <property type="entry name" value="BCTRLSENSOR"/>
</dbReference>
<organism evidence="16 17">
    <name type="scientific">Halobacterium jilantaiense</name>
    <dbReference type="NCBI Taxonomy" id="355548"/>
    <lineage>
        <taxon>Archaea</taxon>
        <taxon>Methanobacteriati</taxon>
        <taxon>Methanobacteriota</taxon>
        <taxon>Stenosarchaea group</taxon>
        <taxon>Halobacteria</taxon>
        <taxon>Halobacteriales</taxon>
        <taxon>Halobacteriaceae</taxon>
        <taxon>Halobacterium</taxon>
    </lineage>
</organism>
<dbReference type="InterPro" id="IPR003660">
    <property type="entry name" value="HAMP_dom"/>
</dbReference>
<protein>
    <recommendedName>
        <fullName evidence="3">histidine kinase</fullName>
        <ecNumber evidence="3">2.7.13.3</ecNumber>
    </recommendedName>
</protein>
<keyword evidence="11" id="KW-1133">Transmembrane helix</keyword>
<dbReference type="RefSeq" id="WP_245708107.1">
    <property type="nucleotide sequence ID" value="NZ_FOJA01000001.1"/>
</dbReference>
<evidence type="ECO:0000256" key="5">
    <source>
        <dbReference type="ARBA" id="ARBA00022553"/>
    </source>
</evidence>